<dbReference type="AlphaFoldDB" id="A0A2Z7C8D9"/>
<gene>
    <name evidence="2" type="ORF">F511_13360</name>
</gene>
<dbReference type="InterPro" id="IPR051761">
    <property type="entry name" value="MLP-like_ligand-binding"/>
</dbReference>
<evidence type="ECO:0000313" key="2">
    <source>
        <dbReference type="EMBL" id="KZV42261.1"/>
    </source>
</evidence>
<dbReference type="Pfam" id="PF00407">
    <property type="entry name" value="Bet_v_1"/>
    <property type="match status" value="1"/>
</dbReference>
<dbReference type="Gene3D" id="3.30.530.20">
    <property type="match status" value="1"/>
</dbReference>
<protein>
    <submittedName>
        <fullName evidence="2">MLP-like protein 43</fullName>
    </submittedName>
</protein>
<sequence>MAQLIKVESEAQIKSSPAKFYDFFKNNMTQLVDIFPGKFESAQLIEGTDGCVGNVKLFKFNMGERREAMKVRAEELSDEDRVIIFDCFEGKHTKFYNSFKSIITVRNGSVKWGIEVEKANDSAPNPDLYLTLSMETAKAVDAYLLDH</sequence>
<proteinExistence type="predicted"/>
<dbReference type="InterPro" id="IPR023393">
    <property type="entry name" value="START-like_dom_sf"/>
</dbReference>
<dbReference type="SMART" id="SM01037">
    <property type="entry name" value="Bet_v_1"/>
    <property type="match status" value="1"/>
</dbReference>
<organism evidence="2 3">
    <name type="scientific">Dorcoceras hygrometricum</name>
    <dbReference type="NCBI Taxonomy" id="472368"/>
    <lineage>
        <taxon>Eukaryota</taxon>
        <taxon>Viridiplantae</taxon>
        <taxon>Streptophyta</taxon>
        <taxon>Embryophyta</taxon>
        <taxon>Tracheophyta</taxon>
        <taxon>Spermatophyta</taxon>
        <taxon>Magnoliopsida</taxon>
        <taxon>eudicotyledons</taxon>
        <taxon>Gunneridae</taxon>
        <taxon>Pentapetalae</taxon>
        <taxon>asterids</taxon>
        <taxon>lamiids</taxon>
        <taxon>Lamiales</taxon>
        <taxon>Gesneriaceae</taxon>
        <taxon>Didymocarpoideae</taxon>
        <taxon>Trichosporeae</taxon>
        <taxon>Loxocarpinae</taxon>
        <taxon>Dorcoceras</taxon>
    </lineage>
</organism>
<dbReference type="OrthoDB" id="1567931at2759"/>
<dbReference type="Proteomes" id="UP000250235">
    <property type="component" value="Unassembled WGS sequence"/>
</dbReference>
<keyword evidence="3" id="KW-1185">Reference proteome</keyword>
<evidence type="ECO:0000259" key="1">
    <source>
        <dbReference type="SMART" id="SM01037"/>
    </source>
</evidence>
<name>A0A2Z7C8D9_9LAMI</name>
<evidence type="ECO:0000313" key="3">
    <source>
        <dbReference type="Proteomes" id="UP000250235"/>
    </source>
</evidence>
<accession>A0A2Z7C8D9</accession>
<dbReference type="GO" id="GO:0006952">
    <property type="term" value="P:defense response"/>
    <property type="evidence" value="ECO:0007669"/>
    <property type="project" value="InterPro"/>
</dbReference>
<dbReference type="SUPFAM" id="SSF55961">
    <property type="entry name" value="Bet v1-like"/>
    <property type="match status" value="1"/>
</dbReference>
<dbReference type="PANTHER" id="PTHR31907">
    <property type="entry name" value="MLP-LIKE PROTEIN 423"/>
    <property type="match status" value="1"/>
</dbReference>
<feature type="domain" description="Bet v I/Major latex protein" evidence="1">
    <location>
        <begin position="2"/>
        <end position="147"/>
    </location>
</feature>
<reference evidence="2 3" key="1">
    <citation type="journal article" date="2015" name="Proc. Natl. Acad. Sci. U.S.A.">
        <title>The resurrection genome of Boea hygrometrica: A blueprint for survival of dehydration.</title>
        <authorList>
            <person name="Xiao L."/>
            <person name="Yang G."/>
            <person name="Zhang L."/>
            <person name="Yang X."/>
            <person name="Zhao S."/>
            <person name="Ji Z."/>
            <person name="Zhou Q."/>
            <person name="Hu M."/>
            <person name="Wang Y."/>
            <person name="Chen M."/>
            <person name="Xu Y."/>
            <person name="Jin H."/>
            <person name="Xiao X."/>
            <person name="Hu G."/>
            <person name="Bao F."/>
            <person name="Hu Y."/>
            <person name="Wan P."/>
            <person name="Li L."/>
            <person name="Deng X."/>
            <person name="Kuang T."/>
            <person name="Xiang C."/>
            <person name="Zhu J.K."/>
            <person name="Oliver M.J."/>
            <person name="He Y."/>
        </authorList>
    </citation>
    <scope>NUCLEOTIDE SEQUENCE [LARGE SCALE GENOMIC DNA]</scope>
    <source>
        <strain evidence="3">cv. XS01</strain>
    </source>
</reference>
<dbReference type="InterPro" id="IPR000916">
    <property type="entry name" value="Bet_v_I/MLP"/>
</dbReference>
<dbReference type="EMBL" id="KQ999284">
    <property type="protein sequence ID" value="KZV42261.1"/>
    <property type="molecule type" value="Genomic_DNA"/>
</dbReference>